<dbReference type="GO" id="GO:0009535">
    <property type="term" value="C:chloroplast thylakoid membrane"/>
    <property type="evidence" value="ECO:0007669"/>
    <property type="project" value="TreeGrafter"/>
</dbReference>
<dbReference type="Gene3D" id="3.40.50.300">
    <property type="entry name" value="P-loop containing nucleotide triphosphate hydrolases"/>
    <property type="match status" value="1"/>
</dbReference>
<dbReference type="PANTHER" id="PTHR43655:SF2">
    <property type="entry name" value="AFG3 LIKE MATRIX AAA PEPTIDASE SUBUNIT 2, ISOFORM A"/>
    <property type="match status" value="1"/>
</dbReference>
<evidence type="ECO:0000256" key="8">
    <source>
        <dbReference type="ARBA" id="ARBA00022801"/>
    </source>
</evidence>
<dbReference type="InterPro" id="IPR000642">
    <property type="entry name" value="Peptidase_M41"/>
</dbReference>
<dbReference type="FunFam" id="3.40.50.300:FF:000001">
    <property type="entry name" value="ATP-dependent zinc metalloprotease FtsH"/>
    <property type="match status" value="1"/>
</dbReference>
<protein>
    <submittedName>
        <fullName evidence="15">Putative FtsH protease</fullName>
    </submittedName>
</protein>
<dbReference type="FunFam" id="1.20.58.760:FF:000005">
    <property type="entry name" value="ATP-dependent zinc metalloprotease FTSH 10, mitochondrial"/>
    <property type="match status" value="1"/>
</dbReference>
<dbReference type="InterPro" id="IPR003959">
    <property type="entry name" value="ATPase_AAA_core"/>
</dbReference>
<evidence type="ECO:0000256" key="2">
    <source>
        <dbReference type="ARBA" id="ARBA00004173"/>
    </source>
</evidence>
<dbReference type="HAMAP" id="MF_01458">
    <property type="entry name" value="FtsH"/>
    <property type="match status" value="1"/>
</dbReference>
<dbReference type="Gene3D" id="3.40.1690.20">
    <property type="match status" value="1"/>
</dbReference>
<gene>
    <name evidence="15" type="ORF">BE221DRAFT_75480</name>
</gene>
<dbReference type="CDD" id="cd19501">
    <property type="entry name" value="RecA-like_FtsH"/>
    <property type="match status" value="1"/>
</dbReference>
<keyword evidence="12" id="KW-0496">Mitochondrion</keyword>
<dbReference type="InterPro" id="IPR011546">
    <property type="entry name" value="Pept_M41_FtsH_extracell"/>
</dbReference>
<feature type="compositionally biased region" description="Acidic residues" evidence="13">
    <location>
        <begin position="782"/>
        <end position="798"/>
    </location>
</feature>
<dbReference type="EMBL" id="KZ155785">
    <property type="protein sequence ID" value="OUS45937.1"/>
    <property type="molecule type" value="Genomic_DNA"/>
</dbReference>
<keyword evidence="11" id="KW-0482">Metalloprotease</keyword>
<keyword evidence="10" id="KW-0067">ATP-binding</keyword>
<evidence type="ECO:0000256" key="13">
    <source>
        <dbReference type="SAM" id="MobiDB-lite"/>
    </source>
</evidence>
<feature type="region of interest" description="Disordered" evidence="13">
    <location>
        <begin position="777"/>
        <end position="809"/>
    </location>
</feature>
<keyword evidence="7" id="KW-0547">Nucleotide-binding</keyword>
<dbReference type="AlphaFoldDB" id="A0A1Y5IBC7"/>
<evidence type="ECO:0000256" key="5">
    <source>
        <dbReference type="ARBA" id="ARBA00022670"/>
    </source>
</evidence>
<organism evidence="15">
    <name type="scientific">Ostreococcus tauri</name>
    <name type="common">Marine green alga</name>
    <dbReference type="NCBI Taxonomy" id="70448"/>
    <lineage>
        <taxon>Eukaryota</taxon>
        <taxon>Viridiplantae</taxon>
        <taxon>Chlorophyta</taxon>
        <taxon>Mamiellophyceae</taxon>
        <taxon>Mamiellales</taxon>
        <taxon>Bathycoccaceae</taxon>
        <taxon>Ostreococcus</taxon>
    </lineage>
</organism>
<evidence type="ECO:0000256" key="9">
    <source>
        <dbReference type="ARBA" id="ARBA00022833"/>
    </source>
</evidence>
<dbReference type="InterPro" id="IPR003960">
    <property type="entry name" value="ATPase_AAA_CS"/>
</dbReference>
<keyword evidence="8" id="KW-0378">Hydrolase</keyword>
<dbReference type="SUPFAM" id="SSF140990">
    <property type="entry name" value="FtsH protease domain-like"/>
    <property type="match status" value="1"/>
</dbReference>
<evidence type="ECO:0000256" key="7">
    <source>
        <dbReference type="ARBA" id="ARBA00022741"/>
    </source>
</evidence>
<evidence type="ECO:0000256" key="1">
    <source>
        <dbReference type="ARBA" id="ARBA00001947"/>
    </source>
</evidence>
<keyword evidence="9" id="KW-0862">Zinc</keyword>
<comment type="similarity">
    <text evidence="3">In the C-terminal section; belongs to the peptidase M41 family.</text>
</comment>
<dbReference type="PROSITE" id="PS00674">
    <property type="entry name" value="AAA"/>
    <property type="match status" value="1"/>
</dbReference>
<dbReference type="FunFam" id="1.10.8.60:FF:000019">
    <property type="entry name" value="AFG3-like AAA ATPase 2"/>
    <property type="match status" value="1"/>
</dbReference>
<name>A0A1Y5IBC7_OSTTA</name>
<comment type="cofactor">
    <cofactor evidence="1">
        <name>Zn(2+)</name>
        <dbReference type="ChEBI" id="CHEBI:29105"/>
    </cofactor>
</comment>
<dbReference type="GO" id="GO:0034982">
    <property type="term" value="P:mitochondrial protein processing"/>
    <property type="evidence" value="ECO:0007669"/>
    <property type="project" value="TreeGrafter"/>
</dbReference>
<keyword evidence="5 15" id="KW-0645">Protease</keyword>
<reference evidence="15" key="1">
    <citation type="submission" date="2017-04" db="EMBL/GenBank/DDBJ databases">
        <title>Population genomics of picophytoplankton unveils novel chromosome hypervariability.</title>
        <authorList>
            <consortium name="DOE Joint Genome Institute"/>
            <person name="Blanc-Mathieu R."/>
            <person name="Krasovec M."/>
            <person name="Hebrard M."/>
            <person name="Yau S."/>
            <person name="Desgranges E."/>
            <person name="Martin J."/>
            <person name="Schackwitz W."/>
            <person name="Kuo A."/>
            <person name="Salin G."/>
            <person name="Donnadieu C."/>
            <person name="Desdevises Y."/>
            <person name="Sanchez-Ferandin S."/>
            <person name="Moreau H."/>
            <person name="Rivals E."/>
            <person name="Grigoriev I.V."/>
            <person name="Grimsley N."/>
            <person name="Eyre-Walker A."/>
            <person name="Piganeau G."/>
        </authorList>
    </citation>
    <scope>NUCLEOTIDE SEQUENCE [LARGE SCALE GENOMIC DNA]</scope>
    <source>
        <strain evidence="15">RCC 1115</strain>
    </source>
</reference>
<evidence type="ECO:0000313" key="15">
    <source>
        <dbReference type="EMBL" id="OUS45937.1"/>
    </source>
</evidence>
<dbReference type="InterPro" id="IPR005936">
    <property type="entry name" value="FtsH"/>
</dbReference>
<dbReference type="GO" id="GO:0004222">
    <property type="term" value="F:metalloendopeptidase activity"/>
    <property type="evidence" value="ECO:0007669"/>
    <property type="project" value="InterPro"/>
</dbReference>
<keyword evidence="6" id="KW-0479">Metal-binding</keyword>
<evidence type="ECO:0000256" key="3">
    <source>
        <dbReference type="ARBA" id="ARBA00010044"/>
    </source>
</evidence>
<dbReference type="PANTHER" id="PTHR43655">
    <property type="entry name" value="ATP-DEPENDENT PROTEASE"/>
    <property type="match status" value="1"/>
</dbReference>
<dbReference type="eggNOG" id="KOG0731">
    <property type="taxonomic scope" value="Eukaryota"/>
</dbReference>
<dbReference type="Pfam" id="PF06480">
    <property type="entry name" value="FtsH_ext"/>
    <property type="match status" value="1"/>
</dbReference>
<sequence>MRRRVADVLTRTVAASCSPLPSSRTSIRELAHGARRVTTRENLKNFQRNREIVTRALRAPRFTHFRTFANASGKGGTQGKFTSMRPRAKKDAGGSNGKKGSEGQGENSGTEAPKTLGELMRGPGGQQIASLMLLALGMSLLSSMRQDAREISFQEFKTKLLEPGLVERIEVSNKSQAKVYIKAPGAMIKSRHGAGESYDSSEIGAPPGAKTQGGYKFYFNIGSLDSFERKLEEAQELIGLESKDFVSVTYVNEIFWQTELMRLLPTLLLIGGWLYFTRRSAGMGGMGMGGGGGPGGIFNVGKATVSTLDKNAKNKIMFKDVAGCNEAKREIMEFVDFLKNPKKYEALGAKIPHGALLVGPPGTGKTLLAKATAGEAGVPFLSISGSDFMEMFVGVGPSRVRDLFAQARAQKPSIIFIDEIDAIGRQRGRGGFAGGNDERENTLNQLLVEMDGFGTKEGVIVLAGTNRPDILDKALLRPGRFDRQISVDRPDITGREQIFRVHLASIALDGPVDHYSERLAALTPGFAGADIANMCNEAALAAARENVNSVSLKHFEYAADRVIAGLEKKSKVVNKTERRTVAYHEAGHAVVGWFLEHAEPLLKVSIVPRGSAALGFAQYLPNENLLATTQQLVDMMCMTLGGRAAEQVMLGKISTGAQNDLEKVTQMAYNTVAVYGMNEKIGLLSFPKDEQSLKSPYSEDTARMIDEEVRLLVDKAYQRTVALVEEKKHLVEAMARGLLDKEVLQRHDLVQLLGERPFVSENPQNIDILNEGFKFHYPKDAEEPDAEEPDTEEPEDSAGEPSPAFPLAT</sequence>
<evidence type="ECO:0000256" key="10">
    <source>
        <dbReference type="ARBA" id="ARBA00022840"/>
    </source>
</evidence>
<feature type="region of interest" description="Disordered" evidence="13">
    <location>
        <begin position="69"/>
        <end position="122"/>
    </location>
</feature>
<comment type="similarity">
    <text evidence="4">In the N-terminal section; belongs to the AAA ATPase family.</text>
</comment>
<evidence type="ECO:0000256" key="6">
    <source>
        <dbReference type="ARBA" id="ARBA00022723"/>
    </source>
</evidence>
<dbReference type="GO" id="GO:0005745">
    <property type="term" value="C:m-AAA complex"/>
    <property type="evidence" value="ECO:0007669"/>
    <property type="project" value="TreeGrafter"/>
</dbReference>
<dbReference type="InterPro" id="IPR041569">
    <property type="entry name" value="AAA_lid_3"/>
</dbReference>
<dbReference type="GO" id="GO:0016887">
    <property type="term" value="F:ATP hydrolysis activity"/>
    <property type="evidence" value="ECO:0007669"/>
    <property type="project" value="InterPro"/>
</dbReference>
<dbReference type="Gene3D" id="1.20.58.760">
    <property type="entry name" value="Peptidase M41"/>
    <property type="match status" value="1"/>
</dbReference>
<accession>A0A1Y5IBC7</accession>
<dbReference type="SMART" id="SM00382">
    <property type="entry name" value="AAA"/>
    <property type="match status" value="1"/>
</dbReference>
<evidence type="ECO:0000256" key="11">
    <source>
        <dbReference type="ARBA" id="ARBA00023049"/>
    </source>
</evidence>
<dbReference type="Pfam" id="PF17862">
    <property type="entry name" value="AAA_lid_3"/>
    <property type="match status" value="1"/>
</dbReference>
<dbReference type="Proteomes" id="UP000195557">
    <property type="component" value="Unassembled WGS sequence"/>
</dbReference>
<dbReference type="Pfam" id="PF01434">
    <property type="entry name" value="Peptidase_M41"/>
    <property type="match status" value="1"/>
</dbReference>
<dbReference type="Gene3D" id="1.10.8.60">
    <property type="match status" value="1"/>
</dbReference>
<evidence type="ECO:0000256" key="4">
    <source>
        <dbReference type="ARBA" id="ARBA00010550"/>
    </source>
</evidence>
<comment type="subcellular location">
    <subcellularLocation>
        <location evidence="2">Mitochondrion</location>
    </subcellularLocation>
</comment>
<dbReference type="InterPro" id="IPR003593">
    <property type="entry name" value="AAA+_ATPase"/>
</dbReference>
<evidence type="ECO:0000259" key="14">
    <source>
        <dbReference type="SMART" id="SM00382"/>
    </source>
</evidence>
<dbReference type="NCBIfam" id="TIGR01241">
    <property type="entry name" value="FtsH_fam"/>
    <property type="match status" value="1"/>
</dbReference>
<dbReference type="GO" id="GO:0004176">
    <property type="term" value="F:ATP-dependent peptidase activity"/>
    <property type="evidence" value="ECO:0007669"/>
    <property type="project" value="InterPro"/>
</dbReference>
<dbReference type="Pfam" id="PF00004">
    <property type="entry name" value="AAA"/>
    <property type="match status" value="1"/>
</dbReference>
<dbReference type="InterPro" id="IPR050928">
    <property type="entry name" value="ATP-dep_Zn_Metalloprotease"/>
</dbReference>
<proteinExistence type="inferred from homology"/>
<dbReference type="InterPro" id="IPR027417">
    <property type="entry name" value="P-loop_NTPase"/>
</dbReference>
<evidence type="ECO:0000256" key="12">
    <source>
        <dbReference type="ARBA" id="ARBA00023128"/>
    </source>
</evidence>
<dbReference type="GO" id="GO:0005524">
    <property type="term" value="F:ATP binding"/>
    <property type="evidence" value="ECO:0007669"/>
    <property type="project" value="UniProtKB-KW"/>
</dbReference>
<dbReference type="SUPFAM" id="SSF52540">
    <property type="entry name" value="P-loop containing nucleoside triphosphate hydrolases"/>
    <property type="match status" value="1"/>
</dbReference>
<feature type="domain" description="AAA+ ATPase" evidence="14">
    <location>
        <begin position="351"/>
        <end position="491"/>
    </location>
</feature>
<dbReference type="GO" id="GO:0008270">
    <property type="term" value="F:zinc ion binding"/>
    <property type="evidence" value="ECO:0007669"/>
    <property type="project" value="InterPro"/>
</dbReference>
<dbReference type="InterPro" id="IPR037219">
    <property type="entry name" value="Peptidase_M41-like"/>
</dbReference>